<feature type="domain" description="Major facilitator superfamily (MFS) profile" evidence="12">
    <location>
        <begin position="24"/>
        <end position="504"/>
    </location>
</feature>
<keyword evidence="7 11" id="KW-0472">Membrane</keyword>
<proteinExistence type="inferred from homology"/>
<feature type="transmembrane region" description="Helical" evidence="11">
    <location>
        <begin position="213"/>
        <end position="232"/>
    </location>
</feature>
<dbReference type="NCBIfam" id="TIGR00887">
    <property type="entry name" value="2A0109"/>
    <property type="match status" value="1"/>
</dbReference>
<comment type="subcellular location">
    <subcellularLocation>
        <location evidence="1">Membrane</location>
        <topology evidence="1">Multi-pass membrane protein</topology>
    </subcellularLocation>
</comment>
<dbReference type="GO" id="GO:0016020">
    <property type="term" value="C:membrane"/>
    <property type="evidence" value="ECO:0007669"/>
    <property type="project" value="UniProtKB-SubCell"/>
</dbReference>
<evidence type="ECO:0000256" key="4">
    <source>
        <dbReference type="ARBA" id="ARBA00022692"/>
    </source>
</evidence>
<keyword evidence="6 11" id="KW-1133">Transmembrane helix</keyword>
<dbReference type="SUPFAM" id="SSF103473">
    <property type="entry name" value="MFS general substrate transporter"/>
    <property type="match status" value="1"/>
</dbReference>
<evidence type="ECO:0000256" key="2">
    <source>
        <dbReference type="ARBA" id="ARBA00022448"/>
    </source>
</evidence>
<feature type="transmembrane region" description="Helical" evidence="11">
    <location>
        <begin position="100"/>
        <end position="119"/>
    </location>
</feature>
<dbReference type="Proteomes" id="UP000826271">
    <property type="component" value="Unassembled WGS sequence"/>
</dbReference>
<comment type="catalytic activity">
    <reaction evidence="9">
        <text>phosphate(in) + H(+)(in) = phosphate(out) + H(+)(out)</text>
        <dbReference type="Rhea" id="RHEA:29939"/>
        <dbReference type="ChEBI" id="CHEBI:15378"/>
        <dbReference type="ChEBI" id="CHEBI:43474"/>
    </reaction>
    <physiologicalReaction direction="right-to-left" evidence="9">
        <dbReference type="Rhea" id="RHEA:29941"/>
    </physiologicalReaction>
</comment>
<dbReference type="Gene3D" id="1.20.1250.20">
    <property type="entry name" value="MFS general substrate transporter like domains"/>
    <property type="match status" value="1"/>
</dbReference>
<dbReference type="InterPro" id="IPR004738">
    <property type="entry name" value="Phos_permease"/>
</dbReference>
<keyword evidence="3" id="KW-0592">Phosphate transport</keyword>
<dbReference type="InterPro" id="IPR005828">
    <property type="entry name" value="MFS_sugar_transport-like"/>
</dbReference>
<evidence type="ECO:0000256" key="3">
    <source>
        <dbReference type="ARBA" id="ARBA00022592"/>
    </source>
</evidence>
<keyword evidence="14" id="KW-1185">Reference proteome</keyword>
<dbReference type="PROSITE" id="PS50850">
    <property type="entry name" value="MFS"/>
    <property type="match status" value="1"/>
</dbReference>
<evidence type="ECO:0000256" key="1">
    <source>
        <dbReference type="ARBA" id="ARBA00004141"/>
    </source>
</evidence>
<feature type="transmembrane region" description="Helical" evidence="11">
    <location>
        <begin position="346"/>
        <end position="363"/>
    </location>
</feature>
<reference evidence="13" key="1">
    <citation type="submission" date="2019-10" db="EMBL/GenBank/DDBJ databases">
        <authorList>
            <person name="Zhang R."/>
            <person name="Pan Y."/>
            <person name="Wang J."/>
            <person name="Ma R."/>
            <person name="Yu S."/>
        </authorList>
    </citation>
    <scope>NUCLEOTIDE SEQUENCE</scope>
    <source>
        <strain evidence="13">LA-IB0</strain>
        <tissue evidence="13">Leaf</tissue>
    </source>
</reference>
<dbReference type="GO" id="GO:0005315">
    <property type="term" value="F:phosphate transmembrane transporter activity"/>
    <property type="evidence" value="ECO:0007669"/>
    <property type="project" value="InterPro"/>
</dbReference>
<evidence type="ECO:0000256" key="11">
    <source>
        <dbReference type="SAM" id="Phobius"/>
    </source>
</evidence>
<keyword evidence="5" id="KW-0769">Symport</keyword>
<organism evidence="13 14">
    <name type="scientific">Buddleja alternifolia</name>
    <dbReference type="NCBI Taxonomy" id="168488"/>
    <lineage>
        <taxon>Eukaryota</taxon>
        <taxon>Viridiplantae</taxon>
        <taxon>Streptophyta</taxon>
        <taxon>Embryophyta</taxon>
        <taxon>Tracheophyta</taxon>
        <taxon>Spermatophyta</taxon>
        <taxon>Magnoliopsida</taxon>
        <taxon>eudicotyledons</taxon>
        <taxon>Gunneridae</taxon>
        <taxon>Pentapetalae</taxon>
        <taxon>asterids</taxon>
        <taxon>lamiids</taxon>
        <taxon>Lamiales</taxon>
        <taxon>Scrophulariaceae</taxon>
        <taxon>Buddlejeae</taxon>
        <taxon>Buddleja</taxon>
    </lineage>
</organism>
<evidence type="ECO:0000256" key="9">
    <source>
        <dbReference type="ARBA" id="ARBA00049011"/>
    </source>
</evidence>
<evidence type="ECO:0000256" key="8">
    <source>
        <dbReference type="ARBA" id="ARBA00044504"/>
    </source>
</evidence>
<feature type="transmembrane region" description="Helical" evidence="11">
    <location>
        <begin position="20"/>
        <end position="45"/>
    </location>
</feature>
<accession>A0AAV6Y335</accession>
<gene>
    <name evidence="13" type="ORF">BUALT_Bualt02G0205600</name>
</gene>
<feature type="transmembrane region" description="Helical" evidence="11">
    <location>
        <begin position="400"/>
        <end position="419"/>
    </location>
</feature>
<evidence type="ECO:0000313" key="14">
    <source>
        <dbReference type="Proteomes" id="UP000826271"/>
    </source>
</evidence>
<feature type="transmembrane region" description="Helical" evidence="11">
    <location>
        <begin position="369"/>
        <end position="388"/>
    </location>
</feature>
<dbReference type="InterPro" id="IPR036259">
    <property type="entry name" value="MFS_trans_sf"/>
</dbReference>
<dbReference type="EMBL" id="WHWC01000002">
    <property type="protein sequence ID" value="KAG8389214.1"/>
    <property type="molecule type" value="Genomic_DNA"/>
</dbReference>
<dbReference type="CDD" id="cd17364">
    <property type="entry name" value="MFS_PhT"/>
    <property type="match status" value="1"/>
</dbReference>
<evidence type="ECO:0000256" key="7">
    <source>
        <dbReference type="ARBA" id="ARBA00023136"/>
    </source>
</evidence>
<feature type="region of interest" description="Disordered" evidence="10">
    <location>
        <begin position="508"/>
        <end position="530"/>
    </location>
</feature>
<dbReference type="AlphaFoldDB" id="A0AAV6Y335"/>
<evidence type="ECO:0000256" key="5">
    <source>
        <dbReference type="ARBA" id="ARBA00022847"/>
    </source>
</evidence>
<keyword evidence="2" id="KW-0813">Transport</keyword>
<comment type="similarity">
    <text evidence="8">Belongs to the major facilitator superfamily. Phosphate:H(+) symporter (TC 2.A.1.9) family.</text>
</comment>
<feature type="transmembrane region" description="Helical" evidence="11">
    <location>
        <begin position="439"/>
        <end position="460"/>
    </location>
</feature>
<evidence type="ECO:0000256" key="10">
    <source>
        <dbReference type="SAM" id="MobiDB-lite"/>
    </source>
</evidence>
<dbReference type="FunFam" id="1.20.1250.20:FF:000175">
    <property type="entry name" value="Inorganic phosphate transporter 1-6"/>
    <property type="match status" value="1"/>
</dbReference>
<dbReference type="GO" id="GO:0015293">
    <property type="term" value="F:symporter activity"/>
    <property type="evidence" value="ECO:0007669"/>
    <property type="project" value="UniProtKB-KW"/>
</dbReference>
<feature type="transmembrane region" description="Helical" evidence="11">
    <location>
        <begin position="481"/>
        <end position="500"/>
    </location>
</feature>
<keyword evidence="4 11" id="KW-0812">Transmembrane</keyword>
<protein>
    <recommendedName>
        <fullName evidence="12">Major facilitator superfamily (MFS) profile domain-containing protein</fullName>
    </recommendedName>
</protein>
<name>A0AAV6Y335_9LAMI</name>
<feature type="transmembrane region" description="Helical" evidence="11">
    <location>
        <begin position="65"/>
        <end position="88"/>
    </location>
</feature>
<dbReference type="InterPro" id="IPR020846">
    <property type="entry name" value="MFS_dom"/>
</dbReference>
<evidence type="ECO:0000259" key="12">
    <source>
        <dbReference type="PROSITE" id="PS50850"/>
    </source>
</evidence>
<dbReference type="PANTHER" id="PTHR24064">
    <property type="entry name" value="SOLUTE CARRIER FAMILY 22 MEMBER"/>
    <property type="match status" value="1"/>
</dbReference>
<evidence type="ECO:0000256" key="6">
    <source>
        <dbReference type="ARBA" id="ARBA00022989"/>
    </source>
</evidence>
<dbReference type="GO" id="GO:0006817">
    <property type="term" value="P:phosphate ion transport"/>
    <property type="evidence" value="ECO:0007669"/>
    <property type="project" value="UniProtKB-KW"/>
</dbReference>
<evidence type="ECO:0000313" key="13">
    <source>
        <dbReference type="EMBL" id="KAG8389214.1"/>
    </source>
</evidence>
<comment type="caution">
    <text evidence="13">The sequence shown here is derived from an EMBL/GenBank/DDBJ whole genome shotgun (WGS) entry which is preliminary data.</text>
</comment>
<feature type="transmembrane region" description="Helical" evidence="11">
    <location>
        <begin position="163"/>
        <end position="190"/>
    </location>
</feature>
<dbReference type="Pfam" id="PF00083">
    <property type="entry name" value="Sugar_tr"/>
    <property type="match status" value="1"/>
</dbReference>
<sequence length="530" mass="57755">MAGDNLRVLNALDVAKTQWYHFTAIIIAGMGFFTDAYDLFCISLVTKMLGRIYYHVDGSPKPGSLPPNVSAAVNGVALCGTLAGQLFFGWLGDKLGRKKVYGATLMLMSICSIASGLSFGRDPKSVMATLCFFRFWLGFGIGGDYPLSATIMSEYANKKTRGAFIAAVFAMQGFGILSGGVFAMILSAAFKARFNTPSYEVDPLGSTAPEADYVWRIILMVGALPALLTFYWRLKMPETARYTALVAKNAKQAAADMSKVLQVDIEAEPQKVEEKKASFGLFSKQFLSRHGLHLLGTTSTWFLLDIAFYSQNLFQKDIFSAIGWIPAAKSMNALEEVFTIAKAQTLIALCSTVPGYWFTVALIDVIGRFAIQIIGFFFMTVFMFALAIPYNHWTKPDNRIGFVVMYSLTFFFSNFGPNATTFVVPAEIFPARLRSTCHGISAAAGKLGAIIGAFGFLYLAQNQDPEKADVGYPAGIGMKNSLIVLGVISLLGLLCTFLVPESKGKSLEEMSGENEDINEEIKSNNSVSEA</sequence>